<keyword evidence="2" id="KW-1185">Reference proteome</keyword>
<accession>A0ACB8DCM3</accession>
<comment type="caution">
    <text evidence="1">The sequence shown here is derived from an EMBL/GenBank/DDBJ whole genome shotgun (WGS) entry which is preliminary data.</text>
</comment>
<gene>
    <name evidence="1" type="ORF">HPB49_010970</name>
</gene>
<protein>
    <submittedName>
        <fullName evidence="1">Uncharacterized protein</fullName>
    </submittedName>
</protein>
<evidence type="ECO:0000313" key="1">
    <source>
        <dbReference type="EMBL" id="KAH7965785.1"/>
    </source>
</evidence>
<sequence>MTPRREHGIGAPSPPLEDARVLRPDHVAFVVSVGLIAATVCIAVPIGLRVILVPCKGSECLSLERDMVLAMDPSANPCNNFYQHVCGQWVLGKVKYGYATYKYRNFRDNELMHEVVTGVSMSPMHHQTSRDKLAILYLSCHAEVNNEESIGDFLRLLGLTWPTRSHSSAFEVLDIMAAASLDYGFSLVWTFTIGRHPLRPRRSVLYVVQDIGLFLWNAVTSELAKAGRLRYFLRLCAERIGATGQSYDPMIQDVISTHMAIMEILSSDYEASYRPEYMNYSDADLRRAVNRHLPDQSQVWARDVLVCLQLEQFSGFRDELRSPEKAASLKLYIGAYLVWKMMTFASRHLTRTMMEEMGRVSRMNRYMRAQCTDLINTALPLSVWKLQQDKIENASRLAIFDIYARVLRAFVDVVAGYDSNIASSIEEYAHTLSLGAFNLTIKQEQLEALYVFVPQLAIEKLRSFLDLYTTVMVSTLTALKDSVNVHSENLVYVPHLETSPAYRLLVAREIAIPPYALLWPVFHHEYPAAVNMGLLGTLIARGLVDMVYYMFFQVLDFMVAASLDYGFSVVWTFSIGRHPRRPRRSLLYMIQDIRSFLCNAVTSELVKADMHRHFLRLSDERIGATGQFYGPMLQDVISMLE</sequence>
<reference evidence="1" key="1">
    <citation type="submission" date="2020-05" db="EMBL/GenBank/DDBJ databases">
        <title>Large-scale comparative analyses of tick genomes elucidate their genetic diversity and vector capacities.</title>
        <authorList>
            <person name="Jia N."/>
            <person name="Wang J."/>
            <person name="Shi W."/>
            <person name="Du L."/>
            <person name="Sun Y."/>
            <person name="Zhan W."/>
            <person name="Jiang J."/>
            <person name="Wang Q."/>
            <person name="Zhang B."/>
            <person name="Ji P."/>
            <person name="Sakyi L.B."/>
            <person name="Cui X."/>
            <person name="Yuan T."/>
            <person name="Jiang B."/>
            <person name="Yang W."/>
            <person name="Lam T.T.-Y."/>
            <person name="Chang Q."/>
            <person name="Ding S."/>
            <person name="Wang X."/>
            <person name="Zhu J."/>
            <person name="Ruan X."/>
            <person name="Zhao L."/>
            <person name="Wei J."/>
            <person name="Que T."/>
            <person name="Du C."/>
            <person name="Cheng J."/>
            <person name="Dai P."/>
            <person name="Han X."/>
            <person name="Huang E."/>
            <person name="Gao Y."/>
            <person name="Liu J."/>
            <person name="Shao H."/>
            <person name="Ye R."/>
            <person name="Li L."/>
            <person name="Wei W."/>
            <person name="Wang X."/>
            <person name="Wang C."/>
            <person name="Yang T."/>
            <person name="Huo Q."/>
            <person name="Li W."/>
            <person name="Guo W."/>
            <person name="Chen H."/>
            <person name="Zhou L."/>
            <person name="Ni X."/>
            <person name="Tian J."/>
            <person name="Zhou Y."/>
            <person name="Sheng Y."/>
            <person name="Liu T."/>
            <person name="Pan Y."/>
            <person name="Xia L."/>
            <person name="Li J."/>
            <person name="Zhao F."/>
            <person name="Cao W."/>
        </authorList>
    </citation>
    <scope>NUCLEOTIDE SEQUENCE</scope>
    <source>
        <strain evidence="1">Dsil-2018</strain>
    </source>
</reference>
<dbReference type="Proteomes" id="UP000821865">
    <property type="component" value="Chromosome 2"/>
</dbReference>
<proteinExistence type="predicted"/>
<name>A0ACB8DCM3_DERSI</name>
<organism evidence="1 2">
    <name type="scientific">Dermacentor silvarum</name>
    <name type="common">Tick</name>
    <dbReference type="NCBI Taxonomy" id="543639"/>
    <lineage>
        <taxon>Eukaryota</taxon>
        <taxon>Metazoa</taxon>
        <taxon>Ecdysozoa</taxon>
        <taxon>Arthropoda</taxon>
        <taxon>Chelicerata</taxon>
        <taxon>Arachnida</taxon>
        <taxon>Acari</taxon>
        <taxon>Parasitiformes</taxon>
        <taxon>Ixodida</taxon>
        <taxon>Ixodoidea</taxon>
        <taxon>Ixodidae</taxon>
        <taxon>Rhipicephalinae</taxon>
        <taxon>Dermacentor</taxon>
    </lineage>
</organism>
<dbReference type="EMBL" id="CM023471">
    <property type="protein sequence ID" value="KAH7965785.1"/>
    <property type="molecule type" value="Genomic_DNA"/>
</dbReference>
<evidence type="ECO:0000313" key="2">
    <source>
        <dbReference type="Proteomes" id="UP000821865"/>
    </source>
</evidence>